<dbReference type="PANTHER" id="PTHR33751:SF9">
    <property type="entry name" value="CYTOCHROME C4"/>
    <property type="match status" value="1"/>
</dbReference>
<dbReference type="SUPFAM" id="SSF46626">
    <property type="entry name" value="Cytochrome c"/>
    <property type="match status" value="1"/>
</dbReference>
<evidence type="ECO:0000313" key="8">
    <source>
        <dbReference type="EMBL" id="QYR53937.1"/>
    </source>
</evidence>
<evidence type="ECO:0000256" key="6">
    <source>
        <dbReference type="PROSITE-ProRule" id="PRU00433"/>
    </source>
</evidence>
<evidence type="ECO:0000259" key="7">
    <source>
        <dbReference type="PROSITE" id="PS51007"/>
    </source>
</evidence>
<dbReference type="PROSITE" id="PS51007">
    <property type="entry name" value="CYTC"/>
    <property type="match status" value="1"/>
</dbReference>
<feature type="domain" description="Cytochrome c" evidence="7">
    <location>
        <begin position="7"/>
        <end position="88"/>
    </location>
</feature>
<dbReference type="InterPro" id="IPR050597">
    <property type="entry name" value="Cytochrome_c_Oxidase_Subunit"/>
</dbReference>
<dbReference type="PANTHER" id="PTHR33751">
    <property type="entry name" value="CBB3-TYPE CYTOCHROME C OXIDASE SUBUNIT FIXP"/>
    <property type="match status" value="1"/>
</dbReference>
<proteinExistence type="predicted"/>
<evidence type="ECO:0000256" key="4">
    <source>
        <dbReference type="ARBA" id="ARBA00022982"/>
    </source>
</evidence>
<keyword evidence="5 6" id="KW-0408">Iron</keyword>
<organism evidence="8 9">
    <name type="scientific">Lysobacter soyae</name>
    <dbReference type="NCBI Taxonomy" id="2764185"/>
    <lineage>
        <taxon>Bacteria</taxon>
        <taxon>Pseudomonadati</taxon>
        <taxon>Pseudomonadota</taxon>
        <taxon>Gammaproteobacteria</taxon>
        <taxon>Lysobacterales</taxon>
        <taxon>Lysobacteraceae</taxon>
        <taxon>Lysobacter</taxon>
    </lineage>
</organism>
<dbReference type="InterPro" id="IPR036909">
    <property type="entry name" value="Cyt_c-like_dom_sf"/>
</dbReference>
<sequence length="90" mass="9837">MAQAADVNVKRGKEIAFTCLGCHGITGYKNAYPNYHIPRIAGQSDQYLLNALKDYKAGKRKHATMQAQAASFSDEDLANLAAYLSSIKTK</sequence>
<evidence type="ECO:0000313" key="9">
    <source>
        <dbReference type="Proteomes" id="UP000824755"/>
    </source>
</evidence>
<protein>
    <submittedName>
        <fullName evidence="8">C-type cytochrome</fullName>
    </submittedName>
</protein>
<dbReference type="Gene3D" id="1.10.760.10">
    <property type="entry name" value="Cytochrome c-like domain"/>
    <property type="match status" value="1"/>
</dbReference>
<accession>A0ABX8WSV7</accession>
<dbReference type="Proteomes" id="UP000824755">
    <property type="component" value="Chromosome"/>
</dbReference>
<keyword evidence="4" id="KW-0249">Electron transport</keyword>
<keyword evidence="3 6" id="KW-0479">Metal-binding</keyword>
<evidence type="ECO:0000256" key="3">
    <source>
        <dbReference type="ARBA" id="ARBA00022723"/>
    </source>
</evidence>
<dbReference type="InterPro" id="IPR009056">
    <property type="entry name" value="Cyt_c-like_dom"/>
</dbReference>
<evidence type="ECO:0000256" key="1">
    <source>
        <dbReference type="ARBA" id="ARBA00022448"/>
    </source>
</evidence>
<dbReference type="Pfam" id="PF00034">
    <property type="entry name" value="Cytochrom_C"/>
    <property type="match status" value="1"/>
</dbReference>
<name>A0ABX8WSV7_9GAMM</name>
<keyword evidence="9" id="KW-1185">Reference proteome</keyword>
<evidence type="ECO:0000256" key="5">
    <source>
        <dbReference type="ARBA" id="ARBA00023004"/>
    </source>
</evidence>
<evidence type="ECO:0000256" key="2">
    <source>
        <dbReference type="ARBA" id="ARBA00022617"/>
    </source>
</evidence>
<gene>
    <name evidence="8" type="ORF">H8L67_04650</name>
</gene>
<keyword evidence="1" id="KW-0813">Transport</keyword>
<reference evidence="8 9" key="1">
    <citation type="submission" date="2021-08" db="EMBL/GenBank/DDBJ databases">
        <title>Lysobacter sp. strain CJ11 Genome sequencing and assembly.</title>
        <authorList>
            <person name="Kim I."/>
        </authorList>
    </citation>
    <scope>NUCLEOTIDE SEQUENCE [LARGE SCALE GENOMIC DNA]</scope>
    <source>
        <strain evidence="8 9">CJ11</strain>
    </source>
</reference>
<keyword evidence="2 6" id="KW-0349">Heme</keyword>
<dbReference type="EMBL" id="CP080544">
    <property type="protein sequence ID" value="QYR53937.1"/>
    <property type="molecule type" value="Genomic_DNA"/>
</dbReference>